<dbReference type="SUPFAM" id="SSF52402">
    <property type="entry name" value="Adenine nucleotide alpha hydrolases-like"/>
    <property type="match status" value="1"/>
</dbReference>
<dbReference type="Pfam" id="PF01171">
    <property type="entry name" value="ATP_bind_3"/>
    <property type="match status" value="1"/>
</dbReference>
<comment type="subcellular location">
    <subcellularLocation>
        <location evidence="6">Cytoplasm</location>
    </subcellularLocation>
</comment>
<evidence type="ECO:0000256" key="1">
    <source>
        <dbReference type="ARBA" id="ARBA00022598"/>
    </source>
</evidence>
<dbReference type="CDD" id="cd01992">
    <property type="entry name" value="TilS_N"/>
    <property type="match status" value="1"/>
</dbReference>
<dbReference type="GO" id="GO:0032267">
    <property type="term" value="F:tRNA(Ile)-lysidine synthase activity"/>
    <property type="evidence" value="ECO:0007669"/>
    <property type="project" value="UniProtKB-EC"/>
</dbReference>
<evidence type="ECO:0000313" key="8">
    <source>
        <dbReference type="EMBL" id="MCL6683476.1"/>
    </source>
</evidence>
<organism evidence="8 9">
    <name type="scientific">Sphingomonas alba</name>
    <dbReference type="NCBI Taxonomy" id="2908208"/>
    <lineage>
        <taxon>Bacteria</taxon>
        <taxon>Pseudomonadati</taxon>
        <taxon>Pseudomonadota</taxon>
        <taxon>Alphaproteobacteria</taxon>
        <taxon>Sphingomonadales</taxon>
        <taxon>Sphingomonadaceae</taxon>
        <taxon>Sphingomonas</taxon>
    </lineage>
</organism>
<dbReference type="RefSeq" id="WP_249847407.1">
    <property type="nucleotide sequence ID" value="NZ_JAMGBD010000001.1"/>
</dbReference>
<gene>
    <name evidence="6 8" type="primary">tilS</name>
    <name evidence="8" type="ORF">LZ536_06110</name>
</gene>
<dbReference type="InterPro" id="IPR011063">
    <property type="entry name" value="TilS/TtcA_N"/>
</dbReference>
<dbReference type="PANTHER" id="PTHR43033">
    <property type="entry name" value="TRNA(ILE)-LYSIDINE SYNTHASE-RELATED"/>
    <property type="match status" value="1"/>
</dbReference>
<dbReference type="HAMAP" id="MF_01161">
    <property type="entry name" value="tRNA_Ile_lys_synt"/>
    <property type="match status" value="1"/>
</dbReference>
<dbReference type="NCBIfam" id="TIGR02432">
    <property type="entry name" value="lysidine_TilS_N"/>
    <property type="match status" value="1"/>
</dbReference>
<dbReference type="EC" id="6.3.4.19" evidence="6"/>
<accession>A0ABT0RLF6</accession>
<comment type="function">
    <text evidence="6">Ligates lysine onto the cytidine present at position 34 of the AUA codon-specific tRNA(Ile) that contains the anticodon CAU, in an ATP-dependent manner. Cytidine is converted to lysidine, thus changing the amino acid specificity of the tRNA from methionine to isoleucine.</text>
</comment>
<evidence type="ECO:0000313" key="9">
    <source>
        <dbReference type="Proteomes" id="UP001165363"/>
    </source>
</evidence>
<dbReference type="EMBL" id="JAMGBD010000001">
    <property type="protein sequence ID" value="MCL6683476.1"/>
    <property type="molecule type" value="Genomic_DNA"/>
</dbReference>
<proteinExistence type="inferred from homology"/>
<feature type="binding site" evidence="6">
    <location>
        <begin position="34"/>
        <end position="39"/>
    </location>
    <ligand>
        <name>ATP</name>
        <dbReference type="ChEBI" id="CHEBI:30616"/>
    </ligand>
</feature>
<keyword evidence="2 6" id="KW-0819">tRNA processing</keyword>
<evidence type="ECO:0000256" key="4">
    <source>
        <dbReference type="ARBA" id="ARBA00022840"/>
    </source>
</evidence>
<keyword evidence="1 6" id="KW-0436">Ligase</keyword>
<reference evidence="8" key="1">
    <citation type="submission" date="2022-05" db="EMBL/GenBank/DDBJ databases">
        <authorList>
            <person name="Jo J.-H."/>
            <person name="Im W.-T."/>
        </authorList>
    </citation>
    <scope>NUCLEOTIDE SEQUENCE</scope>
    <source>
        <strain evidence="8">SE158</strain>
    </source>
</reference>
<evidence type="ECO:0000256" key="5">
    <source>
        <dbReference type="ARBA" id="ARBA00048539"/>
    </source>
</evidence>
<evidence type="ECO:0000256" key="3">
    <source>
        <dbReference type="ARBA" id="ARBA00022741"/>
    </source>
</evidence>
<keyword evidence="6" id="KW-0963">Cytoplasm</keyword>
<protein>
    <recommendedName>
        <fullName evidence="6">tRNA(Ile)-lysidine synthase</fullName>
        <ecNumber evidence="6">6.3.4.19</ecNumber>
    </recommendedName>
    <alternativeName>
        <fullName evidence="6">tRNA(Ile)-2-lysyl-cytidine synthase</fullName>
    </alternativeName>
    <alternativeName>
        <fullName evidence="6">tRNA(Ile)-lysidine synthetase</fullName>
    </alternativeName>
</protein>
<name>A0ABT0RLF6_9SPHN</name>
<evidence type="ECO:0000256" key="6">
    <source>
        <dbReference type="HAMAP-Rule" id="MF_01161"/>
    </source>
</evidence>
<keyword evidence="4 6" id="KW-0067">ATP-binding</keyword>
<dbReference type="Proteomes" id="UP001165363">
    <property type="component" value="Unassembled WGS sequence"/>
</dbReference>
<dbReference type="InterPro" id="IPR014729">
    <property type="entry name" value="Rossmann-like_a/b/a_fold"/>
</dbReference>
<comment type="catalytic activity">
    <reaction evidence="5 6">
        <text>cytidine(34) in tRNA(Ile2) + L-lysine + ATP = lysidine(34) in tRNA(Ile2) + AMP + diphosphate + H(+)</text>
        <dbReference type="Rhea" id="RHEA:43744"/>
        <dbReference type="Rhea" id="RHEA-COMP:10625"/>
        <dbReference type="Rhea" id="RHEA-COMP:10670"/>
        <dbReference type="ChEBI" id="CHEBI:15378"/>
        <dbReference type="ChEBI" id="CHEBI:30616"/>
        <dbReference type="ChEBI" id="CHEBI:32551"/>
        <dbReference type="ChEBI" id="CHEBI:33019"/>
        <dbReference type="ChEBI" id="CHEBI:82748"/>
        <dbReference type="ChEBI" id="CHEBI:83665"/>
        <dbReference type="ChEBI" id="CHEBI:456215"/>
        <dbReference type="EC" id="6.3.4.19"/>
    </reaction>
</comment>
<sequence length="320" mass="34467">MTDALIPRPDLVARFEADLKPLVGKKAKLGIAVSGGPDSLALLLLAAASRKDRIEAATVDHGLRPESAGEAAFVQSVCEQLGVPHVTLPVKVAPGSSIQAQARRARYDALGEWAIARDLGAVATGHHVDDQAETLLMRMARGAGLGGLVGVRYSRPLEPGVDLVRPLLEWRRDELGAIVAASGVTPVDDPANRDPRHDRSRFRTTLAEADWADAERLAASARWLADADEALEWTLKSLLETRLGRSEGALTIDAEGLPREFQRRLLVAGFDRMGAHRPRGPELDRARKALRAGKAATLAGLKLDPGPPWKLSVAPPRRRN</sequence>
<evidence type="ECO:0000259" key="7">
    <source>
        <dbReference type="Pfam" id="PF01171"/>
    </source>
</evidence>
<evidence type="ECO:0000256" key="2">
    <source>
        <dbReference type="ARBA" id="ARBA00022694"/>
    </source>
</evidence>
<feature type="domain" description="tRNA(Ile)-lysidine/2-thiocytidine synthase N-terminal" evidence="7">
    <location>
        <begin position="29"/>
        <end position="204"/>
    </location>
</feature>
<dbReference type="InterPro" id="IPR012795">
    <property type="entry name" value="tRNA_Ile_lys_synt_N"/>
</dbReference>
<dbReference type="Gene3D" id="3.40.50.620">
    <property type="entry name" value="HUPs"/>
    <property type="match status" value="1"/>
</dbReference>
<keyword evidence="3 6" id="KW-0547">Nucleotide-binding</keyword>
<comment type="domain">
    <text evidence="6">The N-terminal region contains the highly conserved SGGXDS motif, predicted to be a P-loop motif involved in ATP binding.</text>
</comment>
<comment type="caution">
    <text evidence="8">The sequence shown here is derived from an EMBL/GenBank/DDBJ whole genome shotgun (WGS) entry which is preliminary data.</text>
</comment>
<comment type="similarity">
    <text evidence="6">Belongs to the tRNA(Ile)-lysidine synthase family.</text>
</comment>
<keyword evidence="9" id="KW-1185">Reference proteome</keyword>
<dbReference type="InterPro" id="IPR012094">
    <property type="entry name" value="tRNA_Ile_lys_synt"/>
</dbReference>
<dbReference type="PANTHER" id="PTHR43033:SF1">
    <property type="entry name" value="TRNA(ILE)-LYSIDINE SYNTHASE-RELATED"/>
    <property type="match status" value="1"/>
</dbReference>